<protein>
    <recommendedName>
        <fullName evidence="3">Zn(II)2Cys6 transcription factor</fullName>
    </recommendedName>
</protein>
<dbReference type="Pfam" id="PF11951">
    <property type="entry name" value="Fungal_trans_2"/>
    <property type="match status" value="1"/>
</dbReference>
<dbReference type="Proteomes" id="UP000247810">
    <property type="component" value="Unassembled WGS sequence"/>
</dbReference>
<sequence length="411" mass="46627">MDSSRLRKQHCPTPSRYKCLGPKRTSEDRQLANLYTLCSFTTQLNMDRDQVTFNKVNTQAAISLPVSLLSSSPVPEPFTINSVPASPPESDHSCHTLTTSTSLESETHTLNQDELKFLANWCSTTYQSFSQAWKNDEMWKVAIIRKALHQPALLKGIFALSALQLAHSSRHSTIQQETLRSAAHAYRDQACSRLSDEIHYFLEVADYDVLFALCSILVVFEFASTQIVQPSTVPSALESLCEIFRQLRISTKILVDLVDEKRDGQMELLVMPREAAPRMPSTFALAISALRRLNERHDDPEMKCIYEDAIDKLASCLRYMAWGSHPSIVELLWFLRVQNAMIDLIADHQSIALIIVAHYCVVLYHLREQWWMVDLGIGVLREITSLLDRDKLSTITWAMDVTGISPQIQSQ</sequence>
<proteinExistence type="predicted"/>
<organism evidence="1 2">
    <name type="scientific">Aspergillus ellipticus CBS 707.79</name>
    <dbReference type="NCBI Taxonomy" id="1448320"/>
    <lineage>
        <taxon>Eukaryota</taxon>
        <taxon>Fungi</taxon>
        <taxon>Dikarya</taxon>
        <taxon>Ascomycota</taxon>
        <taxon>Pezizomycotina</taxon>
        <taxon>Eurotiomycetes</taxon>
        <taxon>Eurotiomycetidae</taxon>
        <taxon>Eurotiales</taxon>
        <taxon>Aspergillaceae</taxon>
        <taxon>Aspergillus</taxon>
        <taxon>Aspergillus subgen. Circumdati</taxon>
    </lineage>
</organism>
<evidence type="ECO:0008006" key="3">
    <source>
        <dbReference type="Google" id="ProtNLM"/>
    </source>
</evidence>
<dbReference type="PANTHER" id="PTHR47784">
    <property type="entry name" value="STEROL UPTAKE CONTROL PROTEIN 2"/>
    <property type="match status" value="1"/>
</dbReference>
<dbReference type="InterPro" id="IPR021858">
    <property type="entry name" value="Fun_TF"/>
</dbReference>
<evidence type="ECO:0000313" key="1">
    <source>
        <dbReference type="EMBL" id="PYH92826.1"/>
    </source>
</evidence>
<dbReference type="EMBL" id="KZ825906">
    <property type="protein sequence ID" value="PYH92826.1"/>
    <property type="molecule type" value="Genomic_DNA"/>
</dbReference>
<dbReference type="AlphaFoldDB" id="A0A319D5Y4"/>
<dbReference type="InterPro" id="IPR053157">
    <property type="entry name" value="Sterol_Uptake_Regulator"/>
</dbReference>
<dbReference type="OrthoDB" id="4937900at2759"/>
<evidence type="ECO:0000313" key="2">
    <source>
        <dbReference type="Proteomes" id="UP000247810"/>
    </source>
</evidence>
<dbReference type="VEuPathDB" id="FungiDB:BO71DRAFT_485123"/>
<name>A0A319D5Y4_9EURO</name>
<keyword evidence="2" id="KW-1185">Reference proteome</keyword>
<accession>A0A319D5Y4</accession>
<gene>
    <name evidence="1" type="ORF">BO71DRAFT_485123</name>
</gene>
<dbReference type="GO" id="GO:0001228">
    <property type="term" value="F:DNA-binding transcription activator activity, RNA polymerase II-specific"/>
    <property type="evidence" value="ECO:0007669"/>
    <property type="project" value="TreeGrafter"/>
</dbReference>
<reference evidence="1 2" key="1">
    <citation type="submission" date="2018-02" db="EMBL/GenBank/DDBJ databases">
        <title>The genomes of Aspergillus section Nigri reveals drivers in fungal speciation.</title>
        <authorList>
            <consortium name="DOE Joint Genome Institute"/>
            <person name="Vesth T.C."/>
            <person name="Nybo J."/>
            <person name="Theobald S."/>
            <person name="Brandl J."/>
            <person name="Frisvad J.C."/>
            <person name="Nielsen K.F."/>
            <person name="Lyhne E.K."/>
            <person name="Kogle M.E."/>
            <person name="Kuo A."/>
            <person name="Riley R."/>
            <person name="Clum A."/>
            <person name="Nolan M."/>
            <person name="Lipzen A."/>
            <person name="Salamov A."/>
            <person name="Henrissat B."/>
            <person name="Wiebenga A."/>
            <person name="De vries R.P."/>
            <person name="Grigoriev I.V."/>
            <person name="Mortensen U.H."/>
            <person name="Andersen M.R."/>
            <person name="Baker S.E."/>
        </authorList>
    </citation>
    <scope>NUCLEOTIDE SEQUENCE [LARGE SCALE GENOMIC DNA]</scope>
    <source>
        <strain evidence="1 2">CBS 707.79</strain>
    </source>
</reference>
<dbReference type="STRING" id="1448320.A0A319D5Y4"/>
<dbReference type="PANTHER" id="PTHR47784:SF5">
    <property type="entry name" value="STEROL UPTAKE CONTROL PROTEIN 2"/>
    <property type="match status" value="1"/>
</dbReference>